<evidence type="ECO:0000256" key="4">
    <source>
        <dbReference type="SAM" id="SignalP"/>
    </source>
</evidence>
<protein>
    <submittedName>
        <fullName evidence="5">Tetratricopeptide repeat protein</fullName>
    </submittedName>
</protein>
<feature type="signal peptide" evidence="4">
    <location>
        <begin position="1"/>
        <end position="21"/>
    </location>
</feature>
<evidence type="ECO:0000256" key="1">
    <source>
        <dbReference type="ARBA" id="ARBA00022737"/>
    </source>
</evidence>
<dbReference type="InterPro" id="IPR047150">
    <property type="entry name" value="SGT"/>
</dbReference>
<sequence length="390" mass="42492">MAFFRLLAMVWLGLAMSPVQAQALSIQVVDAVGKGAVLADAQVQLQQGTSRVTGHTDAQGRVSLATEVADSAASELLVRKPGYADLRSQCPCQGQLYALSPILPNPESLRMVLSWSAPGQDLDAHLSYPHKLLYFATGKGPGARLEADSADSQAPETITIDERVPGDAYVFAVHDFTNGNNPESLHLGRSQARVDVYKGSSLIRSYRVPKNRQGNLWVVFRLTADGRLQDIDRVLQGNHEPESAMSDLDPLLENTKSIDEVAGKDLGPVDAKSLNQKGEEYYRRGDFGGASIFYSDAIALDPGYAQAYSNLALTYRKNRRADEAVVADRQAIALASGASAPTIRASAYYDMGRIYEDAGQFATALEHYRKAREQKANPVYDKAIERLQGR</sequence>
<evidence type="ECO:0000256" key="2">
    <source>
        <dbReference type="ARBA" id="ARBA00022803"/>
    </source>
</evidence>
<dbReference type="Proteomes" id="UP000693952">
    <property type="component" value="Chromosome"/>
</dbReference>
<dbReference type="SMART" id="SM00028">
    <property type="entry name" value="TPR"/>
    <property type="match status" value="3"/>
</dbReference>
<reference evidence="5" key="1">
    <citation type="submission" date="2021-06" db="EMBL/GenBank/DDBJ databases">
        <title>Updating the genus Pseudomonas: Description of 43 new species and partition of the Pseudomonas putida group.</title>
        <authorList>
            <person name="Girard L."/>
            <person name="Lood C."/>
            <person name="Vandamme P."/>
            <person name="Rokni-Zadeh H."/>
            <person name="van Noort V."/>
            <person name="Hofte M."/>
            <person name="Lavigne R."/>
            <person name="De Mot R."/>
        </authorList>
    </citation>
    <scope>NUCLEOTIDE SEQUENCE</scope>
    <source>
        <strain evidence="5">CMR12a</strain>
    </source>
</reference>
<feature type="repeat" description="TPR" evidence="3">
    <location>
        <begin position="271"/>
        <end position="304"/>
    </location>
</feature>
<name>A0ABX8MSJ0_9PSED</name>
<accession>A0ABX8MSJ0</accession>
<dbReference type="PROSITE" id="PS50005">
    <property type="entry name" value="TPR"/>
    <property type="match status" value="2"/>
</dbReference>
<proteinExistence type="predicted"/>
<dbReference type="PANTHER" id="PTHR45831:SF2">
    <property type="entry name" value="LD24721P"/>
    <property type="match status" value="1"/>
</dbReference>
<dbReference type="EMBL" id="CP077074">
    <property type="protein sequence ID" value="QXH41096.1"/>
    <property type="molecule type" value="Genomic_DNA"/>
</dbReference>
<keyword evidence="2 3" id="KW-0802">TPR repeat</keyword>
<feature type="repeat" description="TPR" evidence="3">
    <location>
        <begin position="345"/>
        <end position="378"/>
    </location>
</feature>
<feature type="chain" id="PRO_5045502310" evidence="4">
    <location>
        <begin position="22"/>
        <end position="390"/>
    </location>
</feature>
<dbReference type="PANTHER" id="PTHR45831">
    <property type="entry name" value="LD24721P"/>
    <property type="match status" value="1"/>
</dbReference>
<dbReference type="RefSeq" id="WP_124345499.1">
    <property type="nucleotide sequence ID" value="NZ_CP027706.1"/>
</dbReference>
<keyword evidence="4" id="KW-0732">Signal</keyword>
<dbReference type="Gene3D" id="1.25.40.10">
    <property type="entry name" value="Tetratricopeptide repeat domain"/>
    <property type="match status" value="1"/>
</dbReference>
<organism evidence="5 6">
    <name type="scientific">Pseudomonas sessilinigenes</name>
    <dbReference type="NCBI Taxonomy" id="658629"/>
    <lineage>
        <taxon>Bacteria</taxon>
        <taxon>Pseudomonadati</taxon>
        <taxon>Pseudomonadota</taxon>
        <taxon>Gammaproteobacteria</taxon>
        <taxon>Pseudomonadales</taxon>
        <taxon>Pseudomonadaceae</taxon>
        <taxon>Pseudomonas</taxon>
    </lineage>
</organism>
<dbReference type="PROSITE" id="PS50293">
    <property type="entry name" value="TPR_REGION"/>
    <property type="match status" value="1"/>
</dbReference>
<gene>
    <name evidence="5" type="ORF">KSS89_02415</name>
</gene>
<keyword evidence="6" id="KW-1185">Reference proteome</keyword>
<dbReference type="SUPFAM" id="SSF48452">
    <property type="entry name" value="TPR-like"/>
    <property type="match status" value="1"/>
</dbReference>
<evidence type="ECO:0000256" key="3">
    <source>
        <dbReference type="PROSITE-ProRule" id="PRU00339"/>
    </source>
</evidence>
<dbReference type="InterPro" id="IPR011990">
    <property type="entry name" value="TPR-like_helical_dom_sf"/>
</dbReference>
<keyword evidence="1" id="KW-0677">Repeat</keyword>
<evidence type="ECO:0000313" key="6">
    <source>
        <dbReference type="Proteomes" id="UP000693952"/>
    </source>
</evidence>
<dbReference type="Pfam" id="PF13424">
    <property type="entry name" value="TPR_12"/>
    <property type="match status" value="1"/>
</dbReference>
<dbReference type="InterPro" id="IPR019734">
    <property type="entry name" value="TPR_rpt"/>
</dbReference>
<evidence type="ECO:0000313" key="5">
    <source>
        <dbReference type="EMBL" id="QXH41096.1"/>
    </source>
</evidence>